<dbReference type="GO" id="GO:0046872">
    <property type="term" value="F:metal ion binding"/>
    <property type="evidence" value="ECO:0007669"/>
    <property type="project" value="UniProtKB-KW"/>
</dbReference>
<keyword evidence="6" id="KW-0238">DNA-binding</keyword>
<dbReference type="AlphaFoldDB" id="A0A0F9NVH0"/>
<dbReference type="Pfam" id="PF07282">
    <property type="entry name" value="Cas12f1-like_TNB"/>
    <property type="match status" value="1"/>
</dbReference>
<evidence type="ECO:0000256" key="6">
    <source>
        <dbReference type="ARBA" id="ARBA00023125"/>
    </source>
</evidence>
<dbReference type="GO" id="GO:0003677">
    <property type="term" value="F:DNA binding"/>
    <property type="evidence" value="ECO:0007669"/>
    <property type="project" value="UniProtKB-KW"/>
</dbReference>
<keyword evidence="4" id="KW-0479">Metal-binding</keyword>
<evidence type="ECO:0000259" key="10">
    <source>
        <dbReference type="Pfam" id="PF12323"/>
    </source>
</evidence>
<dbReference type="NCBIfam" id="NF040570">
    <property type="entry name" value="guided_TnpB"/>
    <property type="match status" value="1"/>
</dbReference>
<evidence type="ECO:0000256" key="1">
    <source>
        <dbReference type="ARBA" id="ARBA00008761"/>
    </source>
</evidence>
<dbReference type="InterPro" id="IPR021027">
    <property type="entry name" value="Transposase_put_HTH"/>
</dbReference>
<protein>
    <recommendedName>
        <fullName evidence="12">Transposase IS891/IS1136/IS1341 domain-containing protein</fullName>
    </recommendedName>
</protein>
<dbReference type="GO" id="GO:0006310">
    <property type="term" value="P:DNA recombination"/>
    <property type="evidence" value="ECO:0007669"/>
    <property type="project" value="UniProtKB-KW"/>
</dbReference>
<comment type="similarity">
    <text evidence="2">In the N-terminal section; belongs to the transposase 2 family.</text>
</comment>
<comment type="caution">
    <text evidence="11">The sequence shown here is derived from an EMBL/GenBank/DDBJ whole genome shotgun (WGS) entry which is preliminary data.</text>
</comment>
<dbReference type="InterPro" id="IPR010095">
    <property type="entry name" value="Cas12f1-like_TNB"/>
</dbReference>
<feature type="domain" description="Transposase putative helix-turn-helix" evidence="10">
    <location>
        <begin position="1"/>
        <end position="48"/>
    </location>
</feature>
<dbReference type="InterPro" id="IPR001959">
    <property type="entry name" value="Transposase"/>
</dbReference>
<evidence type="ECO:0000313" key="11">
    <source>
        <dbReference type="EMBL" id="KKN21809.1"/>
    </source>
</evidence>
<keyword evidence="7" id="KW-0233">DNA recombination</keyword>
<evidence type="ECO:0000259" key="8">
    <source>
        <dbReference type="Pfam" id="PF01385"/>
    </source>
</evidence>
<dbReference type="EMBL" id="LAZR01003117">
    <property type="protein sequence ID" value="KKN21809.1"/>
    <property type="molecule type" value="Genomic_DNA"/>
</dbReference>
<organism evidence="11">
    <name type="scientific">marine sediment metagenome</name>
    <dbReference type="NCBI Taxonomy" id="412755"/>
    <lineage>
        <taxon>unclassified sequences</taxon>
        <taxon>metagenomes</taxon>
        <taxon>ecological metagenomes</taxon>
    </lineage>
</organism>
<sequence>MKIYRAHKIELRPNKQQTSYFVNACGVARFAYNWGLGEWKQQHALGEKPSASKLSKQFNQIKRQEFPFVLDVAKTIAARAFRDLGHAFSNFFRSLKTGQHFGYPRFKRRGKHDSFYLANDRIKLDGKRIRVSKLGWVRMTEPLRLQGKIMSAVISRTADKWFCSIRIEIEITDIVAEGPTVGVDVGIKELATVSDGRTFENSRAFRQGKRQLRRLDKAVSRKKPGSQNYRKAIRRLQRQYYRITCVRLDAIHKATTAITKGAGRIVIENLNIKGMMRNHCIAGALQDASLAEVHRQPQYKAEQLGIEVIIADRFYPSSKTCSGCGAVKTTLTLKERQYKCSRCGLEIDRDLNAAINLKQVAEGSSATACRLGSSGLAAGQLNETTDWAGTPHNAAAQQP</sequence>
<evidence type="ECO:0000256" key="2">
    <source>
        <dbReference type="ARBA" id="ARBA00011044"/>
    </source>
</evidence>
<name>A0A0F9NVH0_9ZZZZ</name>
<proteinExistence type="inferred from homology"/>
<dbReference type="InterPro" id="IPR051399">
    <property type="entry name" value="RNA-guided_DNA_endo/Transpos"/>
</dbReference>
<dbReference type="GO" id="GO:0032196">
    <property type="term" value="P:transposition"/>
    <property type="evidence" value="ECO:0007669"/>
    <property type="project" value="UniProtKB-KW"/>
</dbReference>
<dbReference type="Pfam" id="PF01385">
    <property type="entry name" value="OrfB_IS605"/>
    <property type="match status" value="1"/>
</dbReference>
<dbReference type="PANTHER" id="PTHR30405:SF25">
    <property type="entry name" value="RNA-GUIDED DNA ENDONUCLEASE INSQ-RELATED"/>
    <property type="match status" value="1"/>
</dbReference>
<comment type="similarity">
    <text evidence="1">In the C-terminal section; belongs to the transposase 35 family.</text>
</comment>
<dbReference type="NCBIfam" id="TIGR01766">
    <property type="entry name" value="IS200/IS605 family accessory protein TnpB-like domain"/>
    <property type="match status" value="1"/>
</dbReference>
<evidence type="ECO:0000256" key="3">
    <source>
        <dbReference type="ARBA" id="ARBA00022578"/>
    </source>
</evidence>
<evidence type="ECO:0000256" key="7">
    <source>
        <dbReference type="ARBA" id="ARBA00023172"/>
    </source>
</evidence>
<keyword evidence="5" id="KW-0862">Zinc</keyword>
<evidence type="ECO:0008006" key="12">
    <source>
        <dbReference type="Google" id="ProtNLM"/>
    </source>
</evidence>
<evidence type="ECO:0000259" key="9">
    <source>
        <dbReference type="Pfam" id="PF07282"/>
    </source>
</evidence>
<feature type="domain" description="Probable transposase IS891/IS1136/IS1341" evidence="8">
    <location>
        <begin position="172"/>
        <end position="278"/>
    </location>
</feature>
<gene>
    <name evidence="11" type="ORF">LCGC14_0921660</name>
</gene>
<dbReference type="PANTHER" id="PTHR30405">
    <property type="entry name" value="TRANSPOSASE"/>
    <property type="match status" value="1"/>
</dbReference>
<keyword evidence="3" id="KW-0815">Transposition</keyword>
<feature type="domain" description="Cas12f1-like TNB" evidence="9">
    <location>
        <begin position="294"/>
        <end position="357"/>
    </location>
</feature>
<evidence type="ECO:0000256" key="4">
    <source>
        <dbReference type="ARBA" id="ARBA00022723"/>
    </source>
</evidence>
<evidence type="ECO:0000256" key="5">
    <source>
        <dbReference type="ARBA" id="ARBA00022833"/>
    </source>
</evidence>
<accession>A0A0F9NVH0</accession>
<dbReference type="Pfam" id="PF12323">
    <property type="entry name" value="HTH_OrfB_IS605"/>
    <property type="match status" value="1"/>
</dbReference>
<reference evidence="11" key="1">
    <citation type="journal article" date="2015" name="Nature">
        <title>Complex archaea that bridge the gap between prokaryotes and eukaryotes.</title>
        <authorList>
            <person name="Spang A."/>
            <person name="Saw J.H."/>
            <person name="Jorgensen S.L."/>
            <person name="Zaremba-Niedzwiedzka K."/>
            <person name="Martijn J."/>
            <person name="Lind A.E."/>
            <person name="van Eijk R."/>
            <person name="Schleper C."/>
            <person name="Guy L."/>
            <person name="Ettema T.J."/>
        </authorList>
    </citation>
    <scope>NUCLEOTIDE SEQUENCE</scope>
</reference>